<dbReference type="STRING" id="51511.ENSCSAVP00000008643"/>
<keyword evidence="1 5" id="KW-0245">EGF-like domain</keyword>
<dbReference type="InterPro" id="IPR009030">
    <property type="entry name" value="Growth_fac_rcpt_cys_sf"/>
</dbReference>
<reference evidence="7" key="2">
    <citation type="submission" date="2025-08" db="UniProtKB">
        <authorList>
            <consortium name="Ensembl"/>
        </authorList>
    </citation>
    <scope>IDENTIFICATION</scope>
</reference>
<dbReference type="PANTHER" id="PTHR24039:SF58">
    <property type="entry name" value="EGF-LIKE DOMAIN-CONTAINING PROTEIN"/>
    <property type="match status" value="1"/>
</dbReference>
<protein>
    <recommendedName>
        <fullName evidence="6">EGF-like domain-containing protein</fullName>
    </recommendedName>
</protein>
<organism evidence="7 8">
    <name type="scientific">Ciona savignyi</name>
    <name type="common">Pacific transparent sea squirt</name>
    <dbReference type="NCBI Taxonomy" id="51511"/>
    <lineage>
        <taxon>Eukaryota</taxon>
        <taxon>Metazoa</taxon>
        <taxon>Chordata</taxon>
        <taxon>Tunicata</taxon>
        <taxon>Ascidiacea</taxon>
        <taxon>Phlebobranchia</taxon>
        <taxon>Cionidae</taxon>
        <taxon>Ciona</taxon>
    </lineage>
</organism>
<keyword evidence="8" id="KW-1185">Reference proteome</keyword>
<dbReference type="CDD" id="cd00054">
    <property type="entry name" value="EGF_CA"/>
    <property type="match status" value="1"/>
</dbReference>
<evidence type="ECO:0000259" key="6">
    <source>
        <dbReference type="PROSITE" id="PS50026"/>
    </source>
</evidence>
<keyword evidence="4" id="KW-1015">Disulfide bond</keyword>
<dbReference type="SMART" id="SM00179">
    <property type="entry name" value="EGF_CA"/>
    <property type="match status" value="3"/>
</dbReference>
<dbReference type="Proteomes" id="UP000007875">
    <property type="component" value="Unassembled WGS sequence"/>
</dbReference>
<reference evidence="7" key="3">
    <citation type="submission" date="2025-09" db="UniProtKB">
        <authorList>
            <consortium name="Ensembl"/>
        </authorList>
    </citation>
    <scope>IDENTIFICATION</scope>
</reference>
<dbReference type="PANTHER" id="PTHR24039">
    <property type="entry name" value="FIBRILLIN-RELATED"/>
    <property type="match status" value="1"/>
</dbReference>
<accession>H2YTI3</accession>
<dbReference type="SMART" id="SM00181">
    <property type="entry name" value="EGF"/>
    <property type="match status" value="3"/>
</dbReference>
<proteinExistence type="predicted"/>
<dbReference type="HOGENOM" id="CLU_1328984_0_0_1"/>
<sequence>MHLCDQFTTTCTNTNGSFKCDCLPGYEPSVYLNDTCLDLNECLDANACDALGPNSTCFNTIGSFMCGCRAGYVLNTAGVCEEVMECASFGMVNSVLENLLKKVLETGHVEAHEYQATLDSLLATGVPQFNIVPVNSSVTQLFGGINDTFFNIMRSFLPCDFASKCVVGSPSYSCQCMEGYQGDGFSCLDVNECTSYLDICDPYAAHC</sequence>
<dbReference type="InterPro" id="IPR000742">
    <property type="entry name" value="EGF"/>
</dbReference>
<evidence type="ECO:0000313" key="8">
    <source>
        <dbReference type="Proteomes" id="UP000007875"/>
    </source>
</evidence>
<evidence type="ECO:0000256" key="3">
    <source>
        <dbReference type="ARBA" id="ARBA00022737"/>
    </source>
</evidence>
<dbReference type="InParanoid" id="H2YTI3"/>
<dbReference type="Gene3D" id="2.10.25.10">
    <property type="entry name" value="Laminin"/>
    <property type="match status" value="3"/>
</dbReference>
<evidence type="ECO:0000256" key="2">
    <source>
        <dbReference type="ARBA" id="ARBA00022729"/>
    </source>
</evidence>
<reference evidence="8" key="1">
    <citation type="submission" date="2003-08" db="EMBL/GenBank/DDBJ databases">
        <authorList>
            <person name="Birren B."/>
            <person name="Nusbaum C."/>
            <person name="Abebe A."/>
            <person name="Abouelleil A."/>
            <person name="Adekoya E."/>
            <person name="Ait-zahra M."/>
            <person name="Allen N."/>
            <person name="Allen T."/>
            <person name="An P."/>
            <person name="Anderson M."/>
            <person name="Anderson S."/>
            <person name="Arachchi H."/>
            <person name="Armbruster J."/>
            <person name="Bachantsang P."/>
            <person name="Baldwin J."/>
            <person name="Barry A."/>
            <person name="Bayul T."/>
            <person name="Blitshsteyn B."/>
            <person name="Bloom T."/>
            <person name="Blye J."/>
            <person name="Boguslavskiy L."/>
            <person name="Borowsky M."/>
            <person name="Boukhgalter B."/>
            <person name="Brunache A."/>
            <person name="Butler J."/>
            <person name="Calixte N."/>
            <person name="Calvo S."/>
            <person name="Camarata J."/>
            <person name="Campo K."/>
            <person name="Chang J."/>
            <person name="Cheshatsang Y."/>
            <person name="Citroen M."/>
            <person name="Collymore A."/>
            <person name="Considine T."/>
            <person name="Cook A."/>
            <person name="Cooke P."/>
            <person name="Corum B."/>
            <person name="Cuomo C."/>
            <person name="David R."/>
            <person name="Dawoe T."/>
            <person name="Degray S."/>
            <person name="Dodge S."/>
            <person name="Dooley K."/>
            <person name="Dorje P."/>
            <person name="Dorjee K."/>
            <person name="Dorris L."/>
            <person name="Duffey N."/>
            <person name="Dupes A."/>
            <person name="Elkins T."/>
            <person name="Engels R."/>
            <person name="Erickson J."/>
            <person name="Farina A."/>
            <person name="Faro S."/>
            <person name="Ferreira P."/>
            <person name="Fischer H."/>
            <person name="Fitzgerald M."/>
            <person name="Foley K."/>
            <person name="Gage D."/>
            <person name="Galagan J."/>
            <person name="Gearin G."/>
            <person name="Gnerre S."/>
            <person name="Gnirke A."/>
            <person name="Goyette A."/>
            <person name="Graham J."/>
            <person name="Grandbois E."/>
            <person name="Gyaltsen K."/>
            <person name="Hafez N."/>
            <person name="Hagopian D."/>
            <person name="Hagos B."/>
            <person name="Hall J."/>
            <person name="Hatcher B."/>
            <person name="Heller A."/>
            <person name="Higgins H."/>
            <person name="Honan T."/>
            <person name="Horn A."/>
            <person name="Houde N."/>
            <person name="Hughes L."/>
            <person name="Hulme W."/>
            <person name="Husby E."/>
            <person name="Iliev I."/>
            <person name="Jaffe D."/>
            <person name="Jones C."/>
            <person name="Kamal M."/>
            <person name="Kamat A."/>
            <person name="Kamvysselis M."/>
            <person name="Karlsson E."/>
            <person name="Kells C."/>
            <person name="Kieu A."/>
            <person name="Kisner P."/>
            <person name="Kodira C."/>
            <person name="Kulbokas E."/>
            <person name="Labutti K."/>
            <person name="Lama D."/>
            <person name="Landers T."/>
            <person name="Leger J."/>
            <person name="Levine S."/>
            <person name="Lewis D."/>
            <person name="Lewis T."/>
            <person name="Lindblad-toh K."/>
            <person name="Liu X."/>
            <person name="Lokyitsang T."/>
            <person name="Lokyitsang Y."/>
            <person name="Lucien O."/>
            <person name="Lui A."/>
            <person name="Ma L.J."/>
            <person name="Mabbitt R."/>
            <person name="Macdonald J."/>
            <person name="Maclean C."/>
            <person name="Major J."/>
            <person name="Manning J."/>
            <person name="Marabella R."/>
            <person name="Maru K."/>
            <person name="Matthews C."/>
            <person name="Mauceli E."/>
            <person name="Mccarthy M."/>
            <person name="Mcdonough S."/>
            <person name="Mcghee T."/>
            <person name="Meldrim J."/>
            <person name="Meneus L."/>
            <person name="Mesirov J."/>
            <person name="Mihalev A."/>
            <person name="Mihova T."/>
            <person name="Mikkelsen T."/>
            <person name="Mlenga V."/>
            <person name="Moru K."/>
            <person name="Mozes J."/>
            <person name="Mulrain L."/>
            <person name="Munson G."/>
            <person name="Naylor J."/>
            <person name="Newes C."/>
            <person name="Nguyen C."/>
            <person name="Nguyen N."/>
            <person name="Nguyen T."/>
            <person name="Nicol R."/>
            <person name="Nielsen C."/>
            <person name="Nizzari M."/>
            <person name="Norbu C."/>
            <person name="Norbu N."/>
            <person name="O'donnell P."/>
            <person name="Okoawo O."/>
            <person name="O'leary S."/>
            <person name="Omotosho B."/>
            <person name="O'neill K."/>
            <person name="Osman S."/>
            <person name="Parker S."/>
            <person name="Perrin D."/>
            <person name="Phunkhang P."/>
            <person name="Piqani B."/>
            <person name="Purcell S."/>
            <person name="Rachupka T."/>
            <person name="Ramasamy U."/>
            <person name="Rameau R."/>
            <person name="Ray V."/>
            <person name="Raymond C."/>
            <person name="Retta R."/>
            <person name="Richardson S."/>
            <person name="Rise C."/>
            <person name="Rodriguez J."/>
            <person name="Rogers J."/>
            <person name="Rogov P."/>
            <person name="Rutman M."/>
            <person name="Schupbach R."/>
            <person name="Seaman C."/>
            <person name="Settipalli S."/>
            <person name="Sharpe T."/>
            <person name="Sheridan J."/>
            <person name="Sherpa N."/>
            <person name="Shi J."/>
            <person name="Smirnov S."/>
            <person name="Smith C."/>
            <person name="Sougnez C."/>
            <person name="Spencer B."/>
            <person name="Stalker J."/>
            <person name="Stange-thomann N."/>
            <person name="Stavropoulos S."/>
            <person name="Stetson K."/>
            <person name="Stone C."/>
            <person name="Stone S."/>
            <person name="Stubbs M."/>
            <person name="Talamas J."/>
            <person name="Tchuinga P."/>
            <person name="Tenzing P."/>
            <person name="Tesfaye S."/>
            <person name="Theodore J."/>
            <person name="Thoulutsang Y."/>
            <person name="Topham K."/>
            <person name="Towey S."/>
            <person name="Tsamla T."/>
            <person name="Tsomo N."/>
            <person name="Vallee D."/>
            <person name="Vassiliev H."/>
            <person name="Venkataraman V."/>
            <person name="Vinson J."/>
            <person name="Vo A."/>
            <person name="Wade C."/>
            <person name="Wang S."/>
            <person name="Wangchuk T."/>
            <person name="Wangdi T."/>
            <person name="Whittaker C."/>
            <person name="Wilkinson J."/>
            <person name="Wu Y."/>
            <person name="Wyman D."/>
            <person name="Yadav S."/>
            <person name="Yang S."/>
            <person name="Yang X."/>
            <person name="Yeager S."/>
            <person name="Yee E."/>
            <person name="Young G."/>
            <person name="Zainoun J."/>
            <person name="Zembeck L."/>
            <person name="Zimmer A."/>
            <person name="Zody M."/>
            <person name="Lander E."/>
        </authorList>
    </citation>
    <scope>NUCLEOTIDE SEQUENCE [LARGE SCALE GENOMIC DNA]</scope>
</reference>
<name>H2YTI3_CIOSA</name>
<dbReference type="PROSITE" id="PS01186">
    <property type="entry name" value="EGF_2"/>
    <property type="match status" value="1"/>
</dbReference>
<dbReference type="InterPro" id="IPR049883">
    <property type="entry name" value="NOTCH1_EGF-like"/>
</dbReference>
<dbReference type="SUPFAM" id="SSF57196">
    <property type="entry name" value="EGF/Laminin"/>
    <property type="match status" value="1"/>
</dbReference>
<dbReference type="InterPro" id="IPR026823">
    <property type="entry name" value="cEGF"/>
</dbReference>
<dbReference type="AlphaFoldDB" id="H2YTI3"/>
<dbReference type="Pfam" id="PF12662">
    <property type="entry name" value="cEGF"/>
    <property type="match status" value="1"/>
</dbReference>
<dbReference type="SUPFAM" id="SSF57184">
    <property type="entry name" value="Growth factor receptor domain"/>
    <property type="match status" value="1"/>
</dbReference>
<evidence type="ECO:0000256" key="1">
    <source>
        <dbReference type="ARBA" id="ARBA00022536"/>
    </source>
</evidence>
<keyword evidence="2" id="KW-0732">Signal</keyword>
<keyword evidence="3" id="KW-0677">Repeat</keyword>
<comment type="caution">
    <text evidence="5">Lacks conserved residue(s) required for the propagation of feature annotation.</text>
</comment>
<dbReference type="PROSITE" id="PS00010">
    <property type="entry name" value="ASX_HYDROXYL"/>
    <property type="match status" value="1"/>
</dbReference>
<evidence type="ECO:0000256" key="4">
    <source>
        <dbReference type="ARBA" id="ARBA00023157"/>
    </source>
</evidence>
<dbReference type="PROSITE" id="PS50026">
    <property type="entry name" value="EGF_3"/>
    <property type="match status" value="1"/>
</dbReference>
<feature type="domain" description="EGF-like" evidence="6">
    <location>
        <begin position="38"/>
        <end position="81"/>
    </location>
</feature>
<dbReference type="Pfam" id="PF07645">
    <property type="entry name" value="EGF_CA"/>
    <property type="match status" value="2"/>
</dbReference>
<dbReference type="Ensembl" id="ENSCSAVT00000008753.1">
    <property type="protein sequence ID" value="ENSCSAVP00000008643.1"/>
    <property type="gene ID" value="ENSCSAVG00000005143.1"/>
</dbReference>
<dbReference type="eggNOG" id="KOG1217">
    <property type="taxonomic scope" value="Eukaryota"/>
</dbReference>
<dbReference type="GO" id="GO:0005509">
    <property type="term" value="F:calcium ion binding"/>
    <property type="evidence" value="ECO:0007669"/>
    <property type="project" value="InterPro"/>
</dbReference>
<dbReference type="InterPro" id="IPR001881">
    <property type="entry name" value="EGF-like_Ca-bd_dom"/>
</dbReference>
<evidence type="ECO:0000256" key="5">
    <source>
        <dbReference type="PROSITE-ProRule" id="PRU00076"/>
    </source>
</evidence>
<dbReference type="InterPro" id="IPR000152">
    <property type="entry name" value="EGF-type_Asp/Asn_hydroxyl_site"/>
</dbReference>
<evidence type="ECO:0000313" key="7">
    <source>
        <dbReference type="Ensembl" id="ENSCSAVP00000008643.1"/>
    </source>
</evidence>